<evidence type="ECO:0000256" key="4">
    <source>
        <dbReference type="ARBA" id="ARBA00022723"/>
    </source>
</evidence>
<dbReference type="PRINTS" id="PR00603">
    <property type="entry name" value="CYTOCHROMEC1"/>
</dbReference>
<feature type="transmembrane region" description="Helical" evidence="9">
    <location>
        <begin position="227"/>
        <end position="245"/>
    </location>
</feature>
<feature type="binding site" description="covalent" evidence="8">
    <location>
        <position position="169"/>
    </location>
    <ligand>
        <name>heme c</name>
        <dbReference type="ChEBI" id="CHEBI:61717"/>
    </ligand>
</feature>
<evidence type="ECO:0000256" key="1">
    <source>
        <dbReference type="ARBA" id="ARBA00004370"/>
    </source>
</evidence>
<evidence type="ECO:0000256" key="10">
    <source>
        <dbReference type="SAM" id="SignalP"/>
    </source>
</evidence>
<evidence type="ECO:0000256" key="3">
    <source>
        <dbReference type="ARBA" id="ARBA00022692"/>
    </source>
</evidence>
<comment type="caution">
    <text evidence="12">The sequence shown here is derived from an EMBL/GenBank/DDBJ whole genome shotgun (WGS) entry which is preliminary data.</text>
</comment>
<evidence type="ECO:0000256" key="5">
    <source>
        <dbReference type="ARBA" id="ARBA00022989"/>
    </source>
</evidence>
<proteinExistence type="predicted"/>
<evidence type="ECO:0000313" key="12">
    <source>
        <dbReference type="EMBL" id="PXV70314.1"/>
    </source>
</evidence>
<keyword evidence="6 8" id="KW-0408">Iron</keyword>
<evidence type="ECO:0000313" key="13">
    <source>
        <dbReference type="Proteomes" id="UP000248330"/>
    </source>
</evidence>
<dbReference type="PANTHER" id="PTHR10266:SF3">
    <property type="entry name" value="CYTOCHROME C1, HEME PROTEIN, MITOCHONDRIAL"/>
    <property type="match status" value="1"/>
</dbReference>
<comment type="subcellular location">
    <subcellularLocation>
        <location evidence="1">Membrane</location>
    </subcellularLocation>
</comment>
<dbReference type="AlphaFoldDB" id="A0A318EF72"/>
<evidence type="ECO:0000256" key="2">
    <source>
        <dbReference type="ARBA" id="ARBA00022617"/>
    </source>
</evidence>
<feature type="signal peptide" evidence="10">
    <location>
        <begin position="1"/>
        <end position="25"/>
    </location>
</feature>
<evidence type="ECO:0000259" key="11">
    <source>
        <dbReference type="PROSITE" id="PS51007"/>
    </source>
</evidence>
<dbReference type="EMBL" id="QICN01000002">
    <property type="protein sequence ID" value="PXV70314.1"/>
    <property type="molecule type" value="Genomic_DNA"/>
</dbReference>
<keyword evidence="13" id="KW-1185">Reference proteome</keyword>
<dbReference type="RefSeq" id="WP_211307204.1">
    <property type="nucleotide sequence ID" value="NZ_CAKZQT010000038.1"/>
</dbReference>
<sequence>MKRINRYLRPALLATAALGALPAHAAGGHGPMPYSFEPDTGNLASVQRGARNFMNYCSGCHSMAHLRYSRLGADLGIPEDMLAKNLMFTSDKPGDHIMSAMPAEASAGWFGATPPDLTVTTRMRQPQWVYNYLMTFYLDDNRPLGTNNLILPGASMPNVLGSLQGWQVMEEAHGEQDEGGHGAHAGPSFKRVSEGSLSDKEFEKFVADTVNFMVYAAEPGRADRVSMGMKVILFLLLFTGLAWLLKREFWKDVH</sequence>
<keyword evidence="3 9" id="KW-0812">Transmembrane</keyword>
<gene>
    <name evidence="12" type="ORF">C8D93_102166</name>
</gene>
<keyword evidence="7 9" id="KW-0472">Membrane</keyword>
<feature type="binding site" description="covalent" evidence="8">
    <location>
        <position position="57"/>
    </location>
    <ligand>
        <name>heme c</name>
        <dbReference type="ChEBI" id="CHEBI:61717"/>
    </ligand>
</feature>
<dbReference type="Pfam" id="PF02167">
    <property type="entry name" value="Cytochrom_C1"/>
    <property type="match status" value="1"/>
</dbReference>
<keyword evidence="5 9" id="KW-1133">Transmembrane helix</keyword>
<dbReference type="GO" id="GO:0046872">
    <property type="term" value="F:metal ion binding"/>
    <property type="evidence" value="ECO:0007669"/>
    <property type="project" value="UniProtKB-KW"/>
</dbReference>
<dbReference type="Gene3D" id="1.20.5.100">
    <property type="entry name" value="Cytochrome c1, transmembrane anchor, C-terminal"/>
    <property type="match status" value="1"/>
</dbReference>
<reference evidence="12 13" key="1">
    <citation type="submission" date="2018-04" db="EMBL/GenBank/DDBJ databases">
        <title>Genomic Encyclopedia of Type Strains, Phase IV (KMG-IV): sequencing the most valuable type-strain genomes for metagenomic binning, comparative biology and taxonomic classification.</title>
        <authorList>
            <person name="Goeker M."/>
        </authorList>
    </citation>
    <scope>NUCLEOTIDE SEQUENCE [LARGE SCALE GENOMIC DNA]</scope>
    <source>
        <strain evidence="12 13">DSM 104150</strain>
    </source>
</reference>
<comment type="cofactor">
    <cofactor evidence="8">
        <name>heme c</name>
        <dbReference type="ChEBI" id="CHEBI:61717"/>
    </cofactor>
    <text evidence="8">Binds 1 heme c group covalently per subunit.</text>
</comment>
<dbReference type="PROSITE" id="PS51007">
    <property type="entry name" value="CYTC"/>
    <property type="match status" value="1"/>
</dbReference>
<protein>
    <submittedName>
        <fullName evidence="12">Ubiquinol-cytochrome c reductase cytochrome c1 subunit</fullName>
    </submittedName>
</protein>
<dbReference type="InterPro" id="IPR002326">
    <property type="entry name" value="Cyt_c1"/>
</dbReference>
<evidence type="ECO:0000256" key="9">
    <source>
        <dbReference type="SAM" id="Phobius"/>
    </source>
</evidence>
<keyword evidence="2 8" id="KW-0349">Heme</keyword>
<dbReference type="PANTHER" id="PTHR10266">
    <property type="entry name" value="CYTOCHROME C1"/>
    <property type="match status" value="1"/>
</dbReference>
<dbReference type="GO" id="GO:0016020">
    <property type="term" value="C:membrane"/>
    <property type="evidence" value="ECO:0007669"/>
    <property type="project" value="UniProtKB-SubCell"/>
</dbReference>
<feature type="domain" description="Cytochrome c" evidence="11">
    <location>
        <begin position="44"/>
        <end position="213"/>
    </location>
</feature>
<dbReference type="Proteomes" id="UP000248330">
    <property type="component" value="Unassembled WGS sequence"/>
</dbReference>
<dbReference type="GO" id="GO:0020037">
    <property type="term" value="F:heme binding"/>
    <property type="evidence" value="ECO:0007669"/>
    <property type="project" value="InterPro"/>
</dbReference>
<evidence type="ECO:0000256" key="8">
    <source>
        <dbReference type="PIRSR" id="PIRSR602326-1"/>
    </source>
</evidence>
<organism evidence="12 13">
    <name type="scientific">Sinimarinibacterium flocculans</name>
    <dbReference type="NCBI Taxonomy" id="985250"/>
    <lineage>
        <taxon>Bacteria</taxon>
        <taxon>Pseudomonadati</taxon>
        <taxon>Pseudomonadota</taxon>
        <taxon>Gammaproteobacteria</taxon>
        <taxon>Nevskiales</taxon>
        <taxon>Nevskiaceae</taxon>
        <taxon>Sinimarinibacterium</taxon>
    </lineage>
</organism>
<dbReference type="InterPro" id="IPR009056">
    <property type="entry name" value="Cyt_c-like_dom"/>
</dbReference>
<keyword evidence="10" id="KW-0732">Signal</keyword>
<accession>A0A318EF72</accession>
<dbReference type="Gene3D" id="1.10.760.10">
    <property type="entry name" value="Cytochrome c-like domain"/>
    <property type="match status" value="1"/>
</dbReference>
<dbReference type="SUPFAM" id="SSF46626">
    <property type="entry name" value="Cytochrome c"/>
    <property type="match status" value="1"/>
</dbReference>
<evidence type="ECO:0000256" key="7">
    <source>
        <dbReference type="ARBA" id="ARBA00023136"/>
    </source>
</evidence>
<dbReference type="InterPro" id="IPR036909">
    <property type="entry name" value="Cyt_c-like_dom_sf"/>
</dbReference>
<dbReference type="GO" id="GO:0009055">
    <property type="term" value="F:electron transfer activity"/>
    <property type="evidence" value="ECO:0007669"/>
    <property type="project" value="InterPro"/>
</dbReference>
<feature type="chain" id="PRO_5016341176" evidence="10">
    <location>
        <begin position="26"/>
        <end position="254"/>
    </location>
</feature>
<evidence type="ECO:0000256" key="6">
    <source>
        <dbReference type="ARBA" id="ARBA00023004"/>
    </source>
</evidence>
<feature type="binding site" description="covalent" evidence="8">
    <location>
        <position position="61"/>
    </location>
    <ligand>
        <name>heme c</name>
        <dbReference type="ChEBI" id="CHEBI:61717"/>
    </ligand>
</feature>
<name>A0A318EF72_9GAMM</name>
<feature type="binding site" description="covalent" evidence="8">
    <location>
        <position position="60"/>
    </location>
    <ligand>
        <name>heme c</name>
        <dbReference type="ChEBI" id="CHEBI:61717"/>
    </ligand>
</feature>
<keyword evidence="4 8" id="KW-0479">Metal-binding</keyword>